<dbReference type="InterPro" id="IPR006693">
    <property type="entry name" value="AB_hydrolase_lipase"/>
</dbReference>
<dbReference type="GO" id="GO:0016788">
    <property type="term" value="F:hydrolase activity, acting on ester bonds"/>
    <property type="evidence" value="ECO:0007669"/>
    <property type="project" value="InterPro"/>
</dbReference>
<sequence>MARECMRLVLLLIVHLGLTYGSRRANLLRSHADMVVVNPPAPEPSGLCEAVVTPHGYPCKEYEVTTGDGYILSLQNIPRGRLQKGIEEGKRQPVLLQHGILMDGMTWLLDNPDESLGYILADSGFDVWIANTRGTQYSLNHQYLDPKKKAYWAWSWDELVEYELPAIVGFVHTQTGQKIHYVGHSLGTLVALASFSEGRLVDMLKSAAFLCPIAYLSHMTTPIGQVAAKAFIGEIMSSLLGIPEFNPKELVVADILTGLCKQSGFNCYDLFTSLTGKNCCLNSSTVELFLKFEPQPTSTKNMVHLAQMVRNGILTKFDYGPAMNMLHYAHFNPPVYNLSHIPNDLPLFLGYGGQDALSVVPDVQLLLDSLKFHDVDKLSIQFVEDFAHADFVMGVTAKSIVYDAIIAFFNRHY</sequence>
<dbReference type="Proteomes" id="UP000283530">
    <property type="component" value="Unassembled WGS sequence"/>
</dbReference>
<dbReference type="SUPFAM" id="SSF53474">
    <property type="entry name" value="alpha/beta-Hydrolases"/>
    <property type="match status" value="1"/>
</dbReference>
<organism evidence="6 7">
    <name type="scientific">Cinnamomum micranthum f. kanehirae</name>
    <dbReference type="NCBI Taxonomy" id="337451"/>
    <lineage>
        <taxon>Eukaryota</taxon>
        <taxon>Viridiplantae</taxon>
        <taxon>Streptophyta</taxon>
        <taxon>Embryophyta</taxon>
        <taxon>Tracheophyta</taxon>
        <taxon>Spermatophyta</taxon>
        <taxon>Magnoliopsida</taxon>
        <taxon>Magnoliidae</taxon>
        <taxon>Laurales</taxon>
        <taxon>Lauraceae</taxon>
        <taxon>Cinnamomum</taxon>
    </lineage>
</organism>
<feature type="signal peptide" evidence="4">
    <location>
        <begin position="1"/>
        <end position="21"/>
    </location>
</feature>
<feature type="active site" description="Nucleophile" evidence="3">
    <location>
        <position position="185"/>
    </location>
</feature>
<dbReference type="FunFam" id="3.40.50.1820:FF:000126">
    <property type="entry name" value="Lipase"/>
    <property type="match status" value="1"/>
</dbReference>
<dbReference type="STRING" id="337451.A0A443N7R8"/>
<dbReference type="InterPro" id="IPR025483">
    <property type="entry name" value="Lipase_euk"/>
</dbReference>
<feature type="chain" id="PRO_5019029380" description="Lipase" evidence="4">
    <location>
        <begin position="22"/>
        <end position="413"/>
    </location>
</feature>
<dbReference type="InterPro" id="IPR029058">
    <property type="entry name" value="AB_hydrolase_fold"/>
</dbReference>
<dbReference type="PANTHER" id="PTHR11005">
    <property type="entry name" value="LYSOSOMAL ACID LIPASE-RELATED"/>
    <property type="match status" value="1"/>
</dbReference>
<dbReference type="GO" id="GO:0016042">
    <property type="term" value="P:lipid catabolic process"/>
    <property type="evidence" value="ECO:0007669"/>
    <property type="project" value="UniProtKB-KW"/>
</dbReference>
<protein>
    <recommendedName>
        <fullName evidence="2">Lipase</fullName>
    </recommendedName>
</protein>
<comment type="caution">
    <text evidence="6">The sequence shown here is derived from an EMBL/GenBank/DDBJ whole genome shotgun (WGS) entry which is preliminary data.</text>
</comment>
<dbReference type="Gene3D" id="3.40.50.1820">
    <property type="entry name" value="alpha/beta hydrolase"/>
    <property type="match status" value="1"/>
</dbReference>
<feature type="active site" description="Charge relay system" evidence="3">
    <location>
        <position position="388"/>
    </location>
</feature>
<keyword evidence="2" id="KW-0442">Lipid degradation</keyword>
<evidence type="ECO:0000256" key="2">
    <source>
        <dbReference type="PIRNR" id="PIRNR000862"/>
    </source>
</evidence>
<evidence type="ECO:0000256" key="4">
    <source>
        <dbReference type="SAM" id="SignalP"/>
    </source>
</evidence>
<reference evidence="6 7" key="1">
    <citation type="journal article" date="2019" name="Nat. Plants">
        <title>Stout camphor tree genome fills gaps in understanding of flowering plant genome evolution.</title>
        <authorList>
            <person name="Chaw S.M."/>
            <person name="Liu Y.C."/>
            <person name="Wu Y.W."/>
            <person name="Wang H.Y."/>
            <person name="Lin C.I."/>
            <person name="Wu C.S."/>
            <person name="Ke H.M."/>
            <person name="Chang L.Y."/>
            <person name="Hsu C.Y."/>
            <person name="Yang H.T."/>
            <person name="Sudianto E."/>
            <person name="Hsu M.H."/>
            <person name="Wu K.P."/>
            <person name="Wang L.N."/>
            <person name="Leebens-Mack J.H."/>
            <person name="Tsai I.J."/>
        </authorList>
    </citation>
    <scope>NUCLEOTIDE SEQUENCE [LARGE SCALE GENOMIC DNA]</scope>
    <source>
        <strain evidence="7">cv. Chaw 1501</strain>
        <tissue evidence="6">Young leaves</tissue>
    </source>
</reference>
<accession>A0A443N7R8</accession>
<evidence type="ECO:0000313" key="6">
    <source>
        <dbReference type="EMBL" id="RWR74551.1"/>
    </source>
</evidence>
<gene>
    <name evidence="6" type="ORF">CKAN_00288400</name>
</gene>
<evidence type="ECO:0000256" key="1">
    <source>
        <dbReference type="ARBA" id="ARBA00010701"/>
    </source>
</evidence>
<feature type="domain" description="Partial AB-hydrolase lipase" evidence="5">
    <location>
        <begin position="51"/>
        <end position="109"/>
    </location>
</feature>
<evidence type="ECO:0000313" key="7">
    <source>
        <dbReference type="Proteomes" id="UP000283530"/>
    </source>
</evidence>
<keyword evidence="4" id="KW-0732">Signal</keyword>
<proteinExistence type="inferred from homology"/>
<name>A0A443N7R8_9MAGN</name>
<keyword evidence="2" id="KW-0378">Hydrolase</keyword>
<dbReference type="Pfam" id="PF04083">
    <property type="entry name" value="Abhydro_lipase"/>
    <property type="match status" value="1"/>
</dbReference>
<comment type="similarity">
    <text evidence="1 2">Belongs to the AB hydrolase superfamily. Lipase family.</text>
</comment>
<evidence type="ECO:0000256" key="3">
    <source>
        <dbReference type="PIRSR" id="PIRSR000862-1"/>
    </source>
</evidence>
<dbReference type="OrthoDB" id="9974421at2759"/>
<dbReference type="EMBL" id="QPKB01000001">
    <property type="protein sequence ID" value="RWR74551.1"/>
    <property type="molecule type" value="Genomic_DNA"/>
</dbReference>
<keyword evidence="7" id="KW-1185">Reference proteome</keyword>
<keyword evidence="2" id="KW-0443">Lipid metabolism</keyword>
<evidence type="ECO:0000259" key="5">
    <source>
        <dbReference type="Pfam" id="PF04083"/>
    </source>
</evidence>
<dbReference type="AlphaFoldDB" id="A0A443N7R8"/>
<dbReference type="PIRSF" id="PIRSF000862">
    <property type="entry name" value="Steryl_ester_lip"/>
    <property type="match status" value="1"/>
</dbReference>
<feature type="active site" description="Charge relay system" evidence="3">
    <location>
        <position position="355"/>
    </location>
</feature>